<dbReference type="Pfam" id="PF13561">
    <property type="entry name" value="adh_short_C2"/>
    <property type="match status" value="1"/>
</dbReference>
<dbReference type="AlphaFoldDB" id="A0A0E9N928"/>
<dbReference type="InterPro" id="IPR002347">
    <property type="entry name" value="SDR_fam"/>
</dbReference>
<sequence length="267" mass="28004">MDVPGFALVTGAGSGIGLACAMVYAREGSAGVCLADISPEALQKASEQVQSVATNPEFKAISVVVDVRSEESVNKMVSETIKAFGRLDYAANCAGVSFKPGHGHEGGWSMTNYDFVTDINFRGVFLSTKAEIAAMKTQEPRDNPRRPDKKQRGSIVNIASMSGLVGLKNSAAYAASKHAVVGLSKNAAIDHAEDLIRCNAVCPGYIYTALTQNDTIRAKAEKLSADKPMGRLGEPEEIGDAVVFLSGGRASFVTGTAFSVDGGYTAV</sequence>
<dbReference type="EMBL" id="BACD03000003">
    <property type="protein sequence ID" value="GAO46377.1"/>
    <property type="molecule type" value="Genomic_DNA"/>
</dbReference>
<gene>
    <name evidence="3" type="ORF">G7K_0608-t1</name>
</gene>
<dbReference type="InterPro" id="IPR020904">
    <property type="entry name" value="Sc_DH/Rdtase_CS"/>
</dbReference>
<dbReference type="InterPro" id="IPR036291">
    <property type="entry name" value="NAD(P)-bd_dom_sf"/>
</dbReference>
<dbReference type="SUPFAM" id="SSF51735">
    <property type="entry name" value="NAD(P)-binding Rossmann-fold domains"/>
    <property type="match status" value="1"/>
</dbReference>
<dbReference type="OrthoDB" id="47007at2759"/>
<dbReference type="Proteomes" id="UP000033140">
    <property type="component" value="Unassembled WGS sequence"/>
</dbReference>
<dbReference type="PANTHER" id="PTHR42760">
    <property type="entry name" value="SHORT-CHAIN DEHYDROGENASES/REDUCTASES FAMILY MEMBER"/>
    <property type="match status" value="1"/>
</dbReference>
<dbReference type="RefSeq" id="XP_019024362.1">
    <property type="nucleotide sequence ID" value="XM_019170167.1"/>
</dbReference>
<dbReference type="OMA" id="DIACCNA"/>
<dbReference type="Gene3D" id="3.40.50.720">
    <property type="entry name" value="NAD(P)-binding Rossmann-like Domain"/>
    <property type="match status" value="1"/>
</dbReference>
<dbReference type="PRINTS" id="PR00080">
    <property type="entry name" value="SDRFAMILY"/>
</dbReference>
<reference evidence="3 4" key="1">
    <citation type="journal article" date="2011" name="J. Gen. Appl. Microbiol.">
        <title>Draft genome sequencing of the enigmatic yeast Saitoella complicata.</title>
        <authorList>
            <person name="Nishida H."/>
            <person name="Hamamoto M."/>
            <person name="Sugiyama J."/>
        </authorList>
    </citation>
    <scope>NUCLEOTIDE SEQUENCE [LARGE SCALE GENOMIC DNA]</scope>
    <source>
        <strain evidence="3 4">NRRL Y-17804</strain>
    </source>
</reference>
<evidence type="ECO:0000256" key="2">
    <source>
        <dbReference type="ARBA" id="ARBA00022857"/>
    </source>
</evidence>
<reference evidence="3 4" key="2">
    <citation type="journal article" date="2014" name="J. Gen. Appl. Microbiol.">
        <title>The early diverging ascomycetous budding yeast Saitoella complicata has three histone deacetylases belonging to the Clr6, Hos2, and Rpd3 lineages.</title>
        <authorList>
            <person name="Nishida H."/>
            <person name="Matsumoto T."/>
            <person name="Kondo S."/>
            <person name="Hamamoto M."/>
            <person name="Yoshikawa H."/>
        </authorList>
    </citation>
    <scope>NUCLEOTIDE SEQUENCE [LARGE SCALE GENOMIC DNA]</scope>
    <source>
        <strain evidence="3 4">NRRL Y-17804</strain>
    </source>
</reference>
<dbReference type="PROSITE" id="PS00061">
    <property type="entry name" value="ADH_SHORT"/>
    <property type="match status" value="1"/>
</dbReference>
<evidence type="ECO:0000313" key="4">
    <source>
        <dbReference type="Proteomes" id="UP000033140"/>
    </source>
</evidence>
<protein>
    <submittedName>
        <fullName evidence="3">Uncharacterized protein</fullName>
    </submittedName>
</protein>
<organism evidence="3 4">
    <name type="scientific">Saitoella complicata (strain BCRC 22490 / CBS 7301 / JCM 7358 / NBRC 10748 / NRRL Y-17804)</name>
    <dbReference type="NCBI Taxonomy" id="698492"/>
    <lineage>
        <taxon>Eukaryota</taxon>
        <taxon>Fungi</taxon>
        <taxon>Dikarya</taxon>
        <taxon>Ascomycota</taxon>
        <taxon>Taphrinomycotina</taxon>
        <taxon>Taphrinomycotina incertae sedis</taxon>
        <taxon>Saitoella</taxon>
    </lineage>
</organism>
<name>A0A0E9N928_SAICN</name>
<dbReference type="CDD" id="cd05233">
    <property type="entry name" value="SDR_c"/>
    <property type="match status" value="1"/>
</dbReference>
<evidence type="ECO:0000256" key="1">
    <source>
        <dbReference type="ARBA" id="ARBA00006484"/>
    </source>
</evidence>
<accession>A0A0E9N928</accession>
<keyword evidence="4" id="KW-1185">Reference proteome</keyword>
<dbReference type="FunFam" id="3.40.50.720:FF:000084">
    <property type="entry name" value="Short-chain dehydrogenase reductase"/>
    <property type="match status" value="1"/>
</dbReference>
<dbReference type="PRINTS" id="PR00081">
    <property type="entry name" value="GDHRDH"/>
</dbReference>
<reference evidence="3 4" key="3">
    <citation type="journal article" date="2015" name="Genome Announc.">
        <title>Draft Genome Sequence of the Archiascomycetous Yeast Saitoella complicata.</title>
        <authorList>
            <person name="Yamauchi K."/>
            <person name="Kondo S."/>
            <person name="Hamamoto M."/>
            <person name="Takahashi Y."/>
            <person name="Ogura Y."/>
            <person name="Hayashi T."/>
            <person name="Nishida H."/>
        </authorList>
    </citation>
    <scope>NUCLEOTIDE SEQUENCE [LARGE SCALE GENOMIC DNA]</scope>
    <source>
        <strain evidence="3 4">NRRL Y-17804</strain>
    </source>
</reference>
<comment type="similarity">
    <text evidence="1">Belongs to the short-chain dehydrogenases/reductases (SDR) family.</text>
</comment>
<dbReference type="PANTHER" id="PTHR42760:SF124">
    <property type="entry name" value="SHORT-CHAIN DEHYDROGENASE_REDUCTASE"/>
    <property type="match status" value="1"/>
</dbReference>
<evidence type="ECO:0000313" key="3">
    <source>
        <dbReference type="EMBL" id="GAO46377.1"/>
    </source>
</evidence>
<dbReference type="GO" id="GO:0016616">
    <property type="term" value="F:oxidoreductase activity, acting on the CH-OH group of donors, NAD or NADP as acceptor"/>
    <property type="evidence" value="ECO:0007669"/>
    <property type="project" value="TreeGrafter"/>
</dbReference>
<dbReference type="STRING" id="698492.A0A0E9N928"/>
<comment type="caution">
    <text evidence="3">The sequence shown here is derived from an EMBL/GenBank/DDBJ whole genome shotgun (WGS) entry which is preliminary data.</text>
</comment>
<keyword evidence="2" id="KW-0521">NADP</keyword>
<proteinExistence type="inferred from homology"/>